<feature type="transmembrane region" description="Helical" evidence="9">
    <location>
        <begin position="522"/>
        <end position="543"/>
    </location>
</feature>
<dbReference type="RefSeq" id="WP_350258258.1">
    <property type="nucleotide sequence ID" value="NZ_CP138335.1"/>
</dbReference>
<feature type="transmembrane region" description="Helical" evidence="9">
    <location>
        <begin position="70"/>
        <end position="92"/>
    </location>
</feature>
<evidence type="ECO:0000256" key="2">
    <source>
        <dbReference type="ARBA" id="ARBA00022475"/>
    </source>
</evidence>
<feature type="transmembrane region" description="Helical" evidence="9">
    <location>
        <begin position="104"/>
        <end position="129"/>
    </location>
</feature>
<feature type="transmembrane region" description="Helical" evidence="9">
    <location>
        <begin position="350"/>
        <end position="370"/>
    </location>
</feature>
<gene>
    <name evidence="10" type="primary">murJ</name>
    <name evidence="10" type="ORF">SAC06_00410</name>
</gene>
<evidence type="ECO:0000256" key="5">
    <source>
        <dbReference type="ARBA" id="ARBA00022984"/>
    </source>
</evidence>
<reference evidence="10" key="1">
    <citation type="submission" date="2023-11" db="EMBL/GenBank/DDBJ databases">
        <title>Scrofimicrobium hongkongense sp. nov., isolated from a patient with peritonitis.</title>
        <authorList>
            <person name="Lao H.Y."/>
            <person name="Wong A.Y.P."/>
            <person name="Ng T.L."/>
            <person name="Wong R.Y.L."/>
            <person name="Yau M.C.Y."/>
            <person name="Lam J.Y.W."/>
            <person name="Siu G.K.H."/>
        </authorList>
    </citation>
    <scope>NUCLEOTIDE SEQUENCE</scope>
    <source>
        <strain evidence="10">R131</strain>
    </source>
</reference>
<feature type="compositionally biased region" description="Polar residues" evidence="8">
    <location>
        <begin position="666"/>
        <end position="687"/>
    </location>
</feature>
<dbReference type="GO" id="GO:0009252">
    <property type="term" value="P:peptidoglycan biosynthetic process"/>
    <property type="evidence" value="ECO:0007669"/>
    <property type="project" value="UniProtKB-KW"/>
</dbReference>
<feature type="region of interest" description="Disordered" evidence="8">
    <location>
        <begin position="845"/>
        <end position="879"/>
    </location>
</feature>
<evidence type="ECO:0000256" key="4">
    <source>
        <dbReference type="ARBA" id="ARBA00022960"/>
    </source>
</evidence>
<dbReference type="Pfam" id="PF03023">
    <property type="entry name" value="MurJ"/>
    <property type="match status" value="1"/>
</dbReference>
<organism evidence="10">
    <name type="scientific">Scrofimicrobium appendicitidis</name>
    <dbReference type="NCBI Taxonomy" id="3079930"/>
    <lineage>
        <taxon>Bacteria</taxon>
        <taxon>Bacillati</taxon>
        <taxon>Actinomycetota</taxon>
        <taxon>Actinomycetes</taxon>
        <taxon>Actinomycetales</taxon>
        <taxon>Actinomycetaceae</taxon>
        <taxon>Scrofimicrobium</taxon>
    </lineage>
</organism>
<evidence type="ECO:0000256" key="9">
    <source>
        <dbReference type="SAM" id="Phobius"/>
    </source>
</evidence>
<dbReference type="CDD" id="cd13123">
    <property type="entry name" value="MATE_MurJ_like"/>
    <property type="match status" value="1"/>
</dbReference>
<protein>
    <submittedName>
        <fullName evidence="10">Murein biosynthesis integral membrane protein MurJ</fullName>
    </submittedName>
</protein>
<dbReference type="PANTHER" id="PTHR47019">
    <property type="entry name" value="LIPID II FLIPPASE MURJ"/>
    <property type="match status" value="1"/>
</dbReference>
<name>A0AAU7V728_9ACTO</name>
<dbReference type="GO" id="GO:0015648">
    <property type="term" value="F:lipid-linked peptidoglycan transporter activity"/>
    <property type="evidence" value="ECO:0007669"/>
    <property type="project" value="TreeGrafter"/>
</dbReference>
<feature type="transmembrane region" description="Helical" evidence="9">
    <location>
        <begin position="217"/>
        <end position="236"/>
    </location>
</feature>
<evidence type="ECO:0000256" key="3">
    <source>
        <dbReference type="ARBA" id="ARBA00022692"/>
    </source>
</evidence>
<dbReference type="KEGG" id="sapp:SAC06_00410"/>
<keyword evidence="5" id="KW-0573">Peptidoglycan synthesis</keyword>
<feature type="transmembrane region" description="Helical" evidence="9">
    <location>
        <begin position="141"/>
        <end position="162"/>
    </location>
</feature>
<keyword evidence="2" id="KW-1003">Cell membrane</keyword>
<dbReference type="PANTHER" id="PTHR47019:SF1">
    <property type="entry name" value="LIPID II FLIPPASE MURJ"/>
    <property type="match status" value="1"/>
</dbReference>
<feature type="region of interest" description="Disordered" evidence="8">
    <location>
        <begin position="664"/>
        <end position="734"/>
    </location>
</feature>
<feature type="transmembrane region" description="Helical" evidence="9">
    <location>
        <begin position="481"/>
        <end position="502"/>
    </location>
</feature>
<keyword evidence="7 9" id="KW-0472">Membrane</keyword>
<evidence type="ECO:0000256" key="7">
    <source>
        <dbReference type="ARBA" id="ARBA00023136"/>
    </source>
</evidence>
<comment type="subcellular location">
    <subcellularLocation>
        <location evidence="1">Cell membrane</location>
        <topology evidence="1">Multi-pass membrane protein</topology>
    </subcellularLocation>
</comment>
<evidence type="ECO:0000256" key="1">
    <source>
        <dbReference type="ARBA" id="ARBA00004651"/>
    </source>
</evidence>
<dbReference type="GO" id="GO:0034204">
    <property type="term" value="P:lipid translocation"/>
    <property type="evidence" value="ECO:0007669"/>
    <property type="project" value="TreeGrafter"/>
</dbReference>
<accession>A0AAU7V728</accession>
<feature type="region of interest" description="Disordered" evidence="8">
    <location>
        <begin position="570"/>
        <end position="599"/>
    </location>
</feature>
<feature type="transmembrane region" description="Helical" evidence="9">
    <location>
        <begin position="382"/>
        <end position="405"/>
    </location>
</feature>
<dbReference type="EMBL" id="CP138335">
    <property type="protein sequence ID" value="XBW08058.1"/>
    <property type="molecule type" value="Genomic_DNA"/>
</dbReference>
<feature type="transmembrane region" description="Helical" evidence="9">
    <location>
        <begin position="417"/>
        <end position="438"/>
    </location>
</feature>
<evidence type="ECO:0000256" key="6">
    <source>
        <dbReference type="ARBA" id="ARBA00022989"/>
    </source>
</evidence>
<feature type="transmembrane region" description="Helical" evidence="9">
    <location>
        <begin position="257"/>
        <end position="276"/>
    </location>
</feature>
<sequence>MAEPVPPEQASEEPLAPRQQSLLRSSVLMASGTMVSRVLGFLRNAMLIAAIGVSLGASDAFGAANMLPNSVYNLLAAGVFDAILIPQIVRALKRKDGNVYVNRLITAAGTILFGITVLTMIGAPLLLSITSSGFPPDVRNLAIAFAVWCLPQIFFYGLYNLLGEVLNARGIFGPYMWAPVVNNVVAITGLGIFLYLWGPSGDVFPASEFTSQQMVVLAGSATLGVVFQALVLIIPLRHSGVKLRPDFRFRQTNFGSASKVAGWTFATLMVSQLGVLSTTNLASHAVRAAEEADIVVAGLSAYNTAFMIYMVPQSLIALTLSTAIFTRLANNAADGDYQAVARNYTMGVRLIVMLSMLSVAVMLVAAVPLMQLVMPKFDANAASMYASVVVALIMGVPSTGIVMISQRVFFAFENAKPVFLMGIVPTVLQLIVGWSFYFLTGPEWWMVGASIGETVCRILQGFIAIFWTAHLVRTLNAGRLIAYYVRYLVAFAISAVGGWGLLHLIGPASLSSSSTGRFADAFWKVLLVGVVVTGIYLLVLTAIDKSGTRMLGSYLGDRLPKKFQPAFLRSKPEATPNSKSAPSPEAAEAKAPGDEAEEPLTSQLPLLGRMPLGTAGAAGAAGLAGVAGPGGDDNEGSPLVAPSWDEIVDGDFASRSVTRSLGGFQELSTGQIPMIMSQSQRPQSNDTPEGISLNDEETKSPGSDGTEPDSGAPESLPPGEAITTPVGEGESVSDQWRESLDALLMGDNELEHPTAPAASDAPKVRFGQVGATPVAQASPAGEVPAEPSRGSMIPKLPGVGGSGVKRPSGHGPRFNPTGPAMAIAALLVIGGAVFAVNQLRQPIELPTSGDQQMSGEQSGQQSGEVPAADGAAPADPATAPPVINSIWVSSWQDDGGDHPELVGALTDGDPETLWYTRYYDLNQFGEDSMISLLVNLQSEAVVSEITLDVQGSGGEVAIRLPEGDDPRVGQVLATSAIDGTTTIKLAQPTKMSRIGINFISLPTDNEGLNRAQISGLSIK</sequence>
<proteinExistence type="predicted"/>
<feature type="transmembrane region" description="Helical" evidence="9">
    <location>
        <begin position="444"/>
        <end position="469"/>
    </location>
</feature>
<evidence type="ECO:0000313" key="10">
    <source>
        <dbReference type="EMBL" id="XBW08058.1"/>
    </source>
</evidence>
<feature type="transmembrane region" description="Helical" evidence="9">
    <location>
        <begin position="174"/>
        <end position="197"/>
    </location>
</feature>
<feature type="region of interest" description="Disordered" evidence="8">
    <location>
        <begin position="773"/>
        <end position="811"/>
    </location>
</feature>
<keyword evidence="6 9" id="KW-1133">Transmembrane helix</keyword>
<keyword evidence="4" id="KW-0133">Cell shape</keyword>
<feature type="transmembrane region" description="Helical" evidence="9">
    <location>
        <begin position="814"/>
        <end position="836"/>
    </location>
</feature>
<dbReference type="InterPro" id="IPR051050">
    <property type="entry name" value="Lipid_II_flippase_MurJ/MviN"/>
</dbReference>
<dbReference type="PRINTS" id="PR01806">
    <property type="entry name" value="VIRFACTRMVIN"/>
</dbReference>
<dbReference type="GO" id="GO:0008360">
    <property type="term" value="P:regulation of cell shape"/>
    <property type="evidence" value="ECO:0007669"/>
    <property type="project" value="UniProtKB-KW"/>
</dbReference>
<dbReference type="InterPro" id="IPR004268">
    <property type="entry name" value="MurJ"/>
</dbReference>
<feature type="transmembrane region" description="Helical" evidence="9">
    <location>
        <begin position="38"/>
        <end position="58"/>
    </location>
</feature>
<dbReference type="GO" id="GO:0005886">
    <property type="term" value="C:plasma membrane"/>
    <property type="evidence" value="ECO:0007669"/>
    <property type="project" value="UniProtKB-SubCell"/>
</dbReference>
<dbReference type="AlphaFoldDB" id="A0AAU7V728"/>
<feature type="compositionally biased region" description="Low complexity" evidence="8">
    <location>
        <begin position="848"/>
        <end position="879"/>
    </location>
</feature>
<feature type="transmembrane region" description="Helical" evidence="9">
    <location>
        <begin position="306"/>
        <end position="329"/>
    </location>
</feature>
<evidence type="ECO:0000256" key="8">
    <source>
        <dbReference type="SAM" id="MobiDB-lite"/>
    </source>
</evidence>
<keyword evidence="3 9" id="KW-0812">Transmembrane</keyword>